<dbReference type="Pfam" id="PF01590">
    <property type="entry name" value="GAF"/>
    <property type="match status" value="1"/>
</dbReference>
<dbReference type="InterPro" id="IPR001932">
    <property type="entry name" value="PPM-type_phosphatase-like_dom"/>
</dbReference>
<proteinExistence type="predicted"/>
<dbReference type="Gene3D" id="3.30.450.270">
    <property type="match status" value="1"/>
</dbReference>
<evidence type="ECO:0000313" key="8">
    <source>
        <dbReference type="Proteomes" id="UP000473325"/>
    </source>
</evidence>
<dbReference type="AlphaFoldDB" id="A0A6L7F0D2"/>
<dbReference type="PANTHER" id="PTHR43156">
    <property type="entry name" value="STAGE II SPORULATION PROTEIN E-RELATED"/>
    <property type="match status" value="1"/>
</dbReference>
<name>A0A6L7F0D2_9ACTN</name>
<evidence type="ECO:0000256" key="1">
    <source>
        <dbReference type="ARBA" id="ARBA00022543"/>
    </source>
</evidence>
<organism evidence="7 8">
    <name type="scientific">Nocardioides flavescens</name>
    <dbReference type="NCBI Taxonomy" id="2691959"/>
    <lineage>
        <taxon>Bacteria</taxon>
        <taxon>Bacillati</taxon>
        <taxon>Actinomycetota</taxon>
        <taxon>Actinomycetes</taxon>
        <taxon>Propionibacteriales</taxon>
        <taxon>Nocardioidaceae</taxon>
        <taxon>Nocardioides</taxon>
    </lineage>
</organism>
<dbReference type="RefSeq" id="WP_160877713.1">
    <property type="nucleotide sequence ID" value="NZ_WUEK01000005.1"/>
</dbReference>
<dbReference type="GO" id="GO:0006355">
    <property type="term" value="P:regulation of DNA-templated transcription"/>
    <property type="evidence" value="ECO:0007669"/>
    <property type="project" value="InterPro"/>
</dbReference>
<dbReference type="Gene3D" id="3.30.450.20">
    <property type="entry name" value="PAS domain"/>
    <property type="match status" value="1"/>
</dbReference>
<dbReference type="GO" id="GO:0009584">
    <property type="term" value="P:detection of visible light"/>
    <property type="evidence" value="ECO:0007669"/>
    <property type="project" value="InterPro"/>
</dbReference>
<reference evidence="7 8" key="1">
    <citation type="submission" date="2019-12" db="EMBL/GenBank/DDBJ databases">
        <authorList>
            <person name="Kun Z."/>
        </authorList>
    </citation>
    <scope>NUCLEOTIDE SEQUENCE [LARGE SCALE GENOMIC DNA]</scope>
    <source>
        <strain evidence="7 8">YIM 123512</strain>
    </source>
</reference>
<dbReference type="GO" id="GO:0016791">
    <property type="term" value="F:phosphatase activity"/>
    <property type="evidence" value="ECO:0007669"/>
    <property type="project" value="TreeGrafter"/>
</dbReference>
<dbReference type="InterPro" id="IPR016132">
    <property type="entry name" value="Phyto_chromo_attachment"/>
</dbReference>
<accession>A0A6L7F0D2</accession>
<dbReference type="SMART" id="SM00331">
    <property type="entry name" value="PP2C_SIG"/>
    <property type="match status" value="1"/>
</dbReference>
<evidence type="ECO:0000256" key="5">
    <source>
        <dbReference type="ARBA" id="ARBA00023170"/>
    </source>
</evidence>
<dbReference type="SUPFAM" id="SSF55785">
    <property type="entry name" value="PYP-like sensor domain (PAS domain)"/>
    <property type="match status" value="1"/>
</dbReference>
<dbReference type="EMBL" id="WUEK01000005">
    <property type="protein sequence ID" value="MXG89861.1"/>
    <property type="molecule type" value="Genomic_DNA"/>
</dbReference>
<dbReference type="SMART" id="SM00065">
    <property type="entry name" value="GAF"/>
    <property type="match status" value="1"/>
</dbReference>
<dbReference type="Pfam" id="PF00360">
    <property type="entry name" value="PHY"/>
    <property type="match status" value="1"/>
</dbReference>
<sequence length="748" mass="80630">MSSAVSHTPAYGAVDLSTCDREPIHVPGAIQPHGVLMALDEALRPVVVSSNIGPMLGTSREQALGADLEQLLGEHAARQVRIRVEEWAPREPLILTLPAELGGSLGGAEVDLSLHRSGGLVVLEVETLGRPRSTLLSYQSARAAMARLAAWHRVDGLLAQLAIEIRSLTGFDRVMVYRFDRNWNGEVVAEERRDDLNAYLGLHYPATDIPAQARRLYTINWTRLIADVDYEPVHLHPVLVPGTGEPLDLTHSTLRSVSPIHLEYLGNMGVTSSMSISIVIDGKLWGLVACHHYAGPHRPSQDARSAAEFLGQVASSQIAELERAEAREDALTSQARVNRITARVSASEQSPVERLIGDPELLDLCRATGVAMCFNDEITTRGQVPDEPALRRIAERILRAPYGEPAGSESLSELDPALGLVSDVAAGALGIGSNPDSWVLWLRAELPEIVDWGGDPHNKEISQAEGEEVRLSPRKSFDLWREVVRGRTAPWEPWELDAARALRTFMNGLILQRSREQIAVAESLQRTVLPQTVPQFPGLELAVRYESASSYQLGGDWWDAVRFGDGRIAFVVGDVAGHGVEAVGAMTQMRAALRAHLHGGADAGHALDQLDEMVVDLLPDQVATAVVAVLDPRTGLVELSSAGHTAPLVFGPDGVREVDVPSRPLLGVGAGHGRAAQVELRPGETLVLYTDGLVERRGDDAVDASSKLRELGVTGPGGQPLEDWAAHLITSVPGAGDDDTTVLALTLH</sequence>
<dbReference type="InterPro" id="IPR001294">
    <property type="entry name" value="Phytochrome"/>
</dbReference>
<keyword evidence="8" id="KW-1185">Reference proteome</keyword>
<evidence type="ECO:0000256" key="4">
    <source>
        <dbReference type="ARBA" id="ARBA00022991"/>
    </source>
</evidence>
<dbReference type="SUPFAM" id="SSF55781">
    <property type="entry name" value="GAF domain-like"/>
    <property type="match status" value="2"/>
</dbReference>
<dbReference type="PROSITE" id="PS50046">
    <property type="entry name" value="PHYTOCHROME_2"/>
    <property type="match status" value="1"/>
</dbReference>
<dbReference type="SUPFAM" id="SSF81606">
    <property type="entry name" value="PP2C-like"/>
    <property type="match status" value="1"/>
</dbReference>
<evidence type="ECO:0000313" key="7">
    <source>
        <dbReference type="EMBL" id="MXG89861.1"/>
    </source>
</evidence>
<evidence type="ECO:0000256" key="2">
    <source>
        <dbReference type="ARBA" id="ARBA00022606"/>
    </source>
</evidence>
<dbReference type="InterPro" id="IPR013654">
    <property type="entry name" value="PAS_2"/>
</dbReference>
<dbReference type="InterPro" id="IPR013515">
    <property type="entry name" value="Phytochrome_cen-reg"/>
</dbReference>
<dbReference type="Gene3D" id="3.60.40.10">
    <property type="entry name" value="PPM-type phosphatase domain"/>
    <property type="match status" value="1"/>
</dbReference>
<comment type="caution">
    <text evidence="7">The sequence shown here is derived from an EMBL/GenBank/DDBJ whole genome shotgun (WGS) entry which is preliminary data.</text>
</comment>
<dbReference type="InterPro" id="IPR003018">
    <property type="entry name" value="GAF"/>
</dbReference>
<keyword evidence="4" id="KW-0157">Chromophore</keyword>
<dbReference type="PANTHER" id="PTHR43156:SF2">
    <property type="entry name" value="STAGE II SPORULATION PROTEIN E"/>
    <property type="match status" value="1"/>
</dbReference>
<evidence type="ECO:0000256" key="3">
    <source>
        <dbReference type="ARBA" id="ARBA00022801"/>
    </source>
</evidence>
<keyword evidence="1" id="KW-0600">Photoreceptor protein</keyword>
<dbReference type="Pfam" id="PF08446">
    <property type="entry name" value="PAS_2"/>
    <property type="match status" value="1"/>
</dbReference>
<keyword evidence="3" id="KW-0378">Hydrolase</keyword>
<keyword evidence="2" id="KW-0716">Sensory transduction</keyword>
<protein>
    <submittedName>
        <fullName evidence="7">SpoIIE family protein phosphatase</fullName>
    </submittedName>
</protein>
<dbReference type="Proteomes" id="UP000473325">
    <property type="component" value="Unassembled WGS sequence"/>
</dbReference>
<dbReference type="InterPro" id="IPR052016">
    <property type="entry name" value="Bact_Sigma-Reg"/>
</dbReference>
<evidence type="ECO:0000259" key="6">
    <source>
        <dbReference type="PROSITE" id="PS50046"/>
    </source>
</evidence>
<dbReference type="InterPro" id="IPR043150">
    <property type="entry name" value="Phytochrome_PHY_sf"/>
</dbReference>
<dbReference type="InterPro" id="IPR029016">
    <property type="entry name" value="GAF-like_dom_sf"/>
</dbReference>
<dbReference type="PRINTS" id="PR01033">
    <property type="entry name" value="PHYTOCHROME"/>
</dbReference>
<dbReference type="Pfam" id="PF07228">
    <property type="entry name" value="SpoIIE"/>
    <property type="match status" value="1"/>
</dbReference>
<feature type="domain" description="Phytochrome chromophore attachment site" evidence="6">
    <location>
        <begin position="153"/>
        <end position="312"/>
    </location>
</feature>
<dbReference type="Gene3D" id="3.30.450.40">
    <property type="match status" value="1"/>
</dbReference>
<dbReference type="GO" id="GO:0009881">
    <property type="term" value="F:photoreceptor activity"/>
    <property type="evidence" value="ECO:0007669"/>
    <property type="project" value="UniProtKB-KW"/>
</dbReference>
<gene>
    <name evidence="7" type="ORF">GRQ65_09885</name>
</gene>
<dbReference type="InterPro" id="IPR035965">
    <property type="entry name" value="PAS-like_dom_sf"/>
</dbReference>
<dbReference type="InterPro" id="IPR036457">
    <property type="entry name" value="PPM-type-like_dom_sf"/>
</dbReference>
<keyword evidence="5" id="KW-0675">Receptor</keyword>